<dbReference type="PROSITE" id="PS00584">
    <property type="entry name" value="PFKB_KINASES_2"/>
    <property type="match status" value="1"/>
</dbReference>
<dbReference type="AlphaFoldDB" id="H3KCV9"/>
<dbReference type="Gene3D" id="3.40.1190.20">
    <property type="match status" value="1"/>
</dbReference>
<dbReference type="PANTHER" id="PTHR10584:SF166">
    <property type="entry name" value="RIBOKINASE"/>
    <property type="match status" value="1"/>
</dbReference>
<dbReference type="GO" id="GO:0016301">
    <property type="term" value="F:kinase activity"/>
    <property type="evidence" value="ECO:0007669"/>
    <property type="project" value="UniProtKB-KW"/>
</dbReference>
<accession>H3KCV9</accession>
<proteinExistence type="predicted"/>
<name>H3KCV9_9BURK</name>
<keyword evidence="1" id="KW-0808">Transferase</keyword>
<dbReference type="PROSITE" id="PS00583">
    <property type="entry name" value="PFKB_KINASES_1"/>
    <property type="match status" value="1"/>
</dbReference>
<evidence type="ECO:0000259" key="3">
    <source>
        <dbReference type="Pfam" id="PF00294"/>
    </source>
</evidence>
<dbReference type="EMBL" id="AFBQ01000064">
    <property type="protein sequence ID" value="EHY32073.1"/>
    <property type="molecule type" value="Genomic_DNA"/>
</dbReference>
<dbReference type="SUPFAM" id="SSF53613">
    <property type="entry name" value="Ribokinase-like"/>
    <property type="match status" value="1"/>
</dbReference>
<keyword evidence="2 4" id="KW-0418">Kinase</keyword>
<dbReference type="CDD" id="cd01942">
    <property type="entry name" value="ribokinase_group_A"/>
    <property type="match status" value="1"/>
</dbReference>
<feature type="domain" description="Carbohydrate kinase PfkB" evidence="3">
    <location>
        <begin position="36"/>
        <end position="299"/>
    </location>
</feature>
<dbReference type="InterPro" id="IPR029056">
    <property type="entry name" value="Ribokinase-like"/>
</dbReference>
<reference evidence="4 5" key="1">
    <citation type="submission" date="2011-11" db="EMBL/GenBank/DDBJ databases">
        <authorList>
            <person name="Weinstock G."/>
            <person name="Sodergren E."/>
            <person name="Clifton S."/>
            <person name="Fulton L."/>
            <person name="Fulton B."/>
            <person name="Courtney L."/>
            <person name="Fronick C."/>
            <person name="Harrison M."/>
            <person name="Strong C."/>
            <person name="Farmer C."/>
            <person name="Delahaunty K."/>
            <person name="Markovic C."/>
            <person name="Hall O."/>
            <person name="Minx P."/>
            <person name="Tomlinson C."/>
            <person name="Mitreva M."/>
            <person name="Hou S."/>
            <person name="Chen J."/>
            <person name="Wollam A."/>
            <person name="Pepin K.H."/>
            <person name="Johnson M."/>
            <person name="Bhonagiri V."/>
            <person name="Zhang X."/>
            <person name="Suruliraj S."/>
            <person name="Warren W."/>
            <person name="Chinwalla A."/>
            <person name="Mardis E.R."/>
            <person name="Wilson R.K."/>
        </authorList>
    </citation>
    <scope>NUCLEOTIDE SEQUENCE [LARGE SCALE GENOMIC DNA]</scope>
    <source>
        <strain evidence="4 5">YIT 11816</strain>
    </source>
</reference>
<dbReference type="InterPro" id="IPR002173">
    <property type="entry name" value="Carboh/pur_kinase_PfkB_CS"/>
</dbReference>
<sequence>MPDRAVLLTGSIAYDTVLHHAKRFDESLRAEHLAHLNLTFYAPAMRRDFGGCAANIAYAMAKLGGNPVLWGALGSDGAPYRERFASWRMDLSGLVTLPDVFTSQCFITTDAAGNQLASFHPGAMDRAHEAPWPDAADPVLVAISPGGHDAMIAQADEALKRGVPYLFDPGQAVPLFEGDELRELALHAAYAAFSDYEAAMITEKTGLTPEDLARAGVTVFHTHGSRGSTVRVAGDAHAWSVPAAPLLLPPGAAPDPVGAGDAYRGGLLWALARGTDPVEAARTASVVGAMKVESRGTQDYALSEPLMRERLGTLPEARRL</sequence>
<evidence type="ECO:0000313" key="4">
    <source>
        <dbReference type="EMBL" id="EHY32073.1"/>
    </source>
</evidence>
<dbReference type="STRING" id="762967.HMPREF9440_00563"/>
<dbReference type="PATRIC" id="fig|762967.3.peg.466"/>
<dbReference type="PANTHER" id="PTHR10584">
    <property type="entry name" value="SUGAR KINASE"/>
    <property type="match status" value="1"/>
</dbReference>
<evidence type="ECO:0000256" key="2">
    <source>
        <dbReference type="ARBA" id="ARBA00022777"/>
    </source>
</evidence>
<evidence type="ECO:0000256" key="1">
    <source>
        <dbReference type="ARBA" id="ARBA00022679"/>
    </source>
</evidence>
<protein>
    <submittedName>
        <fullName evidence="4">Kinase, PfkB family</fullName>
    </submittedName>
</protein>
<dbReference type="Proteomes" id="UP000004956">
    <property type="component" value="Unassembled WGS sequence"/>
</dbReference>
<comment type="caution">
    <text evidence="4">The sequence shown here is derived from an EMBL/GenBank/DDBJ whole genome shotgun (WGS) entry which is preliminary data.</text>
</comment>
<dbReference type="InterPro" id="IPR011611">
    <property type="entry name" value="PfkB_dom"/>
</dbReference>
<dbReference type="HOGENOM" id="CLU_027634_5_2_4"/>
<organism evidence="4 5">
    <name type="scientific">Sutterella parvirubra YIT 11816</name>
    <dbReference type="NCBI Taxonomy" id="762967"/>
    <lineage>
        <taxon>Bacteria</taxon>
        <taxon>Pseudomonadati</taxon>
        <taxon>Pseudomonadota</taxon>
        <taxon>Betaproteobacteria</taxon>
        <taxon>Burkholderiales</taxon>
        <taxon>Sutterellaceae</taxon>
        <taxon>Sutterella</taxon>
    </lineage>
</organism>
<evidence type="ECO:0000313" key="5">
    <source>
        <dbReference type="Proteomes" id="UP000004956"/>
    </source>
</evidence>
<dbReference type="Pfam" id="PF00294">
    <property type="entry name" value="PfkB"/>
    <property type="match status" value="1"/>
</dbReference>
<gene>
    <name evidence="4" type="ORF">HMPREF9440_00563</name>
</gene>
<keyword evidence="5" id="KW-1185">Reference proteome</keyword>